<proteinExistence type="predicted"/>
<name>A0ACC3YWU1_COLTU</name>
<organism evidence="1 2">
    <name type="scientific">Colletotrichum truncatum</name>
    <name type="common">Anthracnose fungus</name>
    <name type="synonym">Colletotrichum capsici</name>
    <dbReference type="NCBI Taxonomy" id="5467"/>
    <lineage>
        <taxon>Eukaryota</taxon>
        <taxon>Fungi</taxon>
        <taxon>Dikarya</taxon>
        <taxon>Ascomycota</taxon>
        <taxon>Pezizomycotina</taxon>
        <taxon>Sordariomycetes</taxon>
        <taxon>Hypocreomycetidae</taxon>
        <taxon>Glomerellales</taxon>
        <taxon>Glomerellaceae</taxon>
        <taxon>Colletotrichum</taxon>
        <taxon>Colletotrichum truncatum species complex</taxon>
    </lineage>
</organism>
<dbReference type="EMBL" id="VUJX02000005">
    <property type="protein sequence ID" value="KAL0936342.1"/>
    <property type="molecule type" value="Genomic_DNA"/>
</dbReference>
<sequence>MRSSVLFSSLLFANSALGAPLDGVLSRRKEVSHDSLTPLAQTVQDNAVGKAIDRFNPLLQIVSGCQPYTAANDAGDTSGGLKPTGSSTGGCKDNSKGQTYARGAKHGDKFAIMYAWYFPKDQPTDGVPVGSHRHDWESIVVWINDPEVAEPTILGGAASGHGEFKKVENVPKEGSRVKVEYFNQGFLNHELQFSQLTGRVYPVVDWDAMPKPMQDALNNTDFGSANVPFKDENFTRNLDKASI</sequence>
<evidence type="ECO:0000313" key="2">
    <source>
        <dbReference type="Proteomes" id="UP000805649"/>
    </source>
</evidence>
<dbReference type="Proteomes" id="UP000805649">
    <property type="component" value="Unassembled WGS sequence"/>
</dbReference>
<keyword evidence="2" id="KW-1185">Reference proteome</keyword>
<accession>A0ACC3YWU1</accession>
<gene>
    <name evidence="1" type="ORF">CTRU02_208557</name>
</gene>
<protein>
    <submittedName>
        <fullName evidence="1">Necrosis inducing protein</fullName>
    </submittedName>
</protein>
<comment type="caution">
    <text evidence="1">The sequence shown here is derived from an EMBL/GenBank/DDBJ whole genome shotgun (WGS) entry which is preliminary data.</text>
</comment>
<evidence type="ECO:0000313" key="1">
    <source>
        <dbReference type="EMBL" id="KAL0936342.1"/>
    </source>
</evidence>
<reference evidence="1 2" key="1">
    <citation type="journal article" date="2020" name="Phytopathology">
        <title>Genome Sequence Resources of Colletotrichum truncatum, C. plurivorum, C. musicola, and C. sojae: Four Species Pathogenic to Soybean (Glycine max).</title>
        <authorList>
            <person name="Rogerio F."/>
            <person name="Boufleur T.R."/>
            <person name="Ciampi-Guillardi M."/>
            <person name="Sukno S.A."/>
            <person name="Thon M.R."/>
            <person name="Massola Junior N.S."/>
            <person name="Baroncelli R."/>
        </authorList>
    </citation>
    <scope>NUCLEOTIDE SEQUENCE [LARGE SCALE GENOMIC DNA]</scope>
    <source>
        <strain evidence="1 2">CMES1059</strain>
    </source>
</reference>